<evidence type="ECO:0000313" key="2">
    <source>
        <dbReference type="Proteomes" id="UP001152320"/>
    </source>
</evidence>
<accession>A0A9Q1B9X6</accession>
<protein>
    <submittedName>
        <fullName evidence="1">Uncharacterized protein</fullName>
    </submittedName>
</protein>
<organism evidence="1 2">
    <name type="scientific">Holothuria leucospilota</name>
    <name type="common">Black long sea cucumber</name>
    <name type="synonym">Mertensiothuria leucospilota</name>
    <dbReference type="NCBI Taxonomy" id="206669"/>
    <lineage>
        <taxon>Eukaryota</taxon>
        <taxon>Metazoa</taxon>
        <taxon>Echinodermata</taxon>
        <taxon>Eleutherozoa</taxon>
        <taxon>Echinozoa</taxon>
        <taxon>Holothuroidea</taxon>
        <taxon>Aspidochirotacea</taxon>
        <taxon>Aspidochirotida</taxon>
        <taxon>Holothuriidae</taxon>
        <taxon>Holothuria</taxon>
    </lineage>
</organism>
<reference evidence="1" key="1">
    <citation type="submission" date="2021-10" db="EMBL/GenBank/DDBJ databases">
        <title>Tropical sea cucumber genome reveals ecological adaptation and Cuvierian tubules defense mechanism.</title>
        <authorList>
            <person name="Chen T."/>
        </authorList>
    </citation>
    <scope>NUCLEOTIDE SEQUENCE</scope>
    <source>
        <strain evidence="1">Nanhai2018</strain>
        <tissue evidence="1">Muscle</tissue>
    </source>
</reference>
<sequence>MVVKILLMKLSAISKQTSFSKIMKSRPLLTEFLFTSLCTSLNALRNSRSVHRKHKL</sequence>
<keyword evidence="2" id="KW-1185">Reference proteome</keyword>
<dbReference type="EMBL" id="JAIZAY010001614">
    <property type="protein sequence ID" value="KAJ8017523.1"/>
    <property type="molecule type" value="Genomic_DNA"/>
</dbReference>
<comment type="caution">
    <text evidence="1">The sequence shown here is derived from an EMBL/GenBank/DDBJ whole genome shotgun (WGS) entry which is preliminary data.</text>
</comment>
<evidence type="ECO:0000313" key="1">
    <source>
        <dbReference type="EMBL" id="KAJ8017523.1"/>
    </source>
</evidence>
<proteinExistence type="predicted"/>
<gene>
    <name evidence="1" type="ORF">HOLleu_45007</name>
</gene>
<dbReference type="Proteomes" id="UP001152320">
    <property type="component" value="Unassembled WGS sequence"/>
</dbReference>
<dbReference type="AlphaFoldDB" id="A0A9Q1B9X6"/>
<name>A0A9Q1B9X6_HOLLE</name>